<dbReference type="Proteomes" id="UP000509579">
    <property type="component" value="Chromosome"/>
</dbReference>
<evidence type="ECO:0008006" key="4">
    <source>
        <dbReference type="Google" id="ProtNLM"/>
    </source>
</evidence>
<dbReference type="KEGG" id="aant:HUK68_11520"/>
<reference evidence="2 3" key="1">
    <citation type="submission" date="2020-06" db="EMBL/GenBank/DDBJ databases">
        <title>Acidovorax antarctica sp. nov., isolated from Corinth ice sheet soil, Antarctic Fields Peninsula.</title>
        <authorList>
            <person name="Xu Q."/>
            <person name="Peng F."/>
        </authorList>
    </citation>
    <scope>NUCLEOTIDE SEQUENCE [LARGE SCALE GENOMIC DNA]</scope>
    <source>
        <strain evidence="2 3">16-35-5</strain>
    </source>
</reference>
<dbReference type="AlphaFoldDB" id="A0A6N1X2F2"/>
<keyword evidence="1" id="KW-0732">Signal</keyword>
<evidence type="ECO:0000256" key="1">
    <source>
        <dbReference type="SAM" id="SignalP"/>
    </source>
</evidence>
<dbReference type="RefSeq" id="WP_175504273.1">
    <property type="nucleotide sequence ID" value="NZ_CAURQT010000013.1"/>
</dbReference>
<organism evidence="2 3">
    <name type="scientific">Comamonas antarctica</name>
    <dbReference type="NCBI Taxonomy" id="2743470"/>
    <lineage>
        <taxon>Bacteria</taxon>
        <taxon>Pseudomonadati</taxon>
        <taxon>Pseudomonadota</taxon>
        <taxon>Betaproteobacteria</taxon>
        <taxon>Burkholderiales</taxon>
        <taxon>Comamonadaceae</taxon>
        <taxon>Comamonas</taxon>
    </lineage>
</organism>
<dbReference type="EMBL" id="CP054840">
    <property type="protein sequence ID" value="QKV53467.1"/>
    <property type="molecule type" value="Genomic_DNA"/>
</dbReference>
<accession>A0A6N1X2F2</accession>
<dbReference type="PROSITE" id="PS51257">
    <property type="entry name" value="PROKAR_LIPOPROTEIN"/>
    <property type="match status" value="1"/>
</dbReference>
<evidence type="ECO:0000313" key="2">
    <source>
        <dbReference type="EMBL" id="QKV53467.1"/>
    </source>
</evidence>
<proteinExistence type="predicted"/>
<sequence>MKTAFFLAACLAAAACTAQAQDRIVAASPSSRTTVDLFASAGAAAAARQAPVAELGLPLTIEESKSSFHRVRIAGQDYWIKGVHVRILRGAEGGCATQRVDSQPTIATPGAGPNACK</sequence>
<feature type="chain" id="PRO_5026741897" description="SH3 domain-containing protein" evidence="1">
    <location>
        <begin position="21"/>
        <end position="117"/>
    </location>
</feature>
<feature type="signal peptide" evidence="1">
    <location>
        <begin position="1"/>
        <end position="20"/>
    </location>
</feature>
<evidence type="ECO:0000313" key="3">
    <source>
        <dbReference type="Proteomes" id="UP000509579"/>
    </source>
</evidence>
<keyword evidence="3" id="KW-1185">Reference proteome</keyword>
<name>A0A6N1X2F2_9BURK</name>
<gene>
    <name evidence="2" type="ORF">HUK68_11520</name>
</gene>
<protein>
    <recommendedName>
        <fullName evidence="4">SH3 domain-containing protein</fullName>
    </recommendedName>
</protein>